<proteinExistence type="predicted"/>
<evidence type="ECO:0000313" key="5">
    <source>
        <dbReference type="Proteomes" id="UP000681720"/>
    </source>
</evidence>
<dbReference type="PROSITE" id="PS50940">
    <property type="entry name" value="CHIT_BIND_II"/>
    <property type="match status" value="1"/>
</dbReference>
<keyword evidence="2" id="KW-0472">Membrane</keyword>
<sequence>MMFREIFLLFAISFGYAIIILTSFVFKTTYAEYDCSAKDDGWYYDPEFCHIYWRCIHGSSEEFECASGTAWDHHENRCNWLDTVDCSRTEKTTSKIKSNDDDDEKDDDNEENDDAPVVSVSKSKRTRKGSKKLDGDTDEDSDREDSYQCMNAC</sequence>
<feature type="compositionally biased region" description="Basic and acidic residues" evidence="1">
    <location>
        <begin position="90"/>
        <end position="99"/>
    </location>
</feature>
<organism evidence="4 5">
    <name type="scientific">Rotaria magnacalcarata</name>
    <dbReference type="NCBI Taxonomy" id="392030"/>
    <lineage>
        <taxon>Eukaryota</taxon>
        <taxon>Metazoa</taxon>
        <taxon>Spiralia</taxon>
        <taxon>Gnathifera</taxon>
        <taxon>Rotifera</taxon>
        <taxon>Eurotatoria</taxon>
        <taxon>Bdelloidea</taxon>
        <taxon>Philodinida</taxon>
        <taxon>Philodinidae</taxon>
        <taxon>Rotaria</taxon>
    </lineage>
</organism>
<feature type="compositionally biased region" description="Acidic residues" evidence="1">
    <location>
        <begin position="100"/>
        <end position="114"/>
    </location>
</feature>
<reference evidence="4" key="1">
    <citation type="submission" date="2021-02" db="EMBL/GenBank/DDBJ databases">
        <authorList>
            <person name="Nowell W R."/>
        </authorList>
    </citation>
    <scope>NUCLEOTIDE SEQUENCE</scope>
</reference>
<gene>
    <name evidence="4" type="ORF">GIL414_LOCUS62523</name>
</gene>
<evidence type="ECO:0000313" key="4">
    <source>
        <dbReference type="EMBL" id="CAF5096935.1"/>
    </source>
</evidence>
<dbReference type="AlphaFoldDB" id="A0A8S3F1U3"/>
<evidence type="ECO:0000259" key="3">
    <source>
        <dbReference type="PROSITE" id="PS50940"/>
    </source>
</evidence>
<dbReference type="Gene3D" id="2.170.140.10">
    <property type="entry name" value="Chitin binding domain"/>
    <property type="match status" value="1"/>
</dbReference>
<dbReference type="SMART" id="SM00494">
    <property type="entry name" value="ChtBD2"/>
    <property type="match status" value="1"/>
</dbReference>
<dbReference type="SUPFAM" id="SSF57625">
    <property type="entry name" value="Invertebrate chitin-binding proteins"/>
    <property type="match status" value="1"/>
</dbReference>
<dbReference type="GO" id="GO:0008061">
    <property type="term" value="F:chitin binding"/>
    <property type="evidence" value="ECO:0007669"/>
    <property type="project" value="InterPro"/>
</dbReference>
<keyword evidence="2" id="KW-0812">Transmembrane</keyword>
<keyword evidence="2" id="KW-1133">Transmembrane helix</keyword>
<protein>
    <recommendedName>
        <fullName evidence="3">Chitin-binding type-2 domain-containing protein</fullName>
    </recommendedName>
</protein>
<feature type="transmembrane region" description="Helical" evidence="2">
    <location>
        <begin position="7"/>
        <end position="26"/>
    </location>
</feature>
<comment type="caution">
    <text evidence="4">The sequence shown here is derived from an EMBL/GenBank/DDBJ whole genome shotgun (WGS) entry which is preliminary data.</text>
</comment>
<dbReference type="GO" id="GO:0005576">
    <property type="term" value="C:extracellular region"/>
    <property type="evidence" value="ECO:0007669"/>
    <property type="project" value="InterPro"/>
</dbReference>
<dbReference type="InterPro" id="IPR002557">
    <property type="entry name" value="Chitin-bd_dom"/>
</dbReference>
<name>A0A8S3F1U3_9BILA</name>
<evidence type="ECO:0000256" key="2">
    <source>
        <dbReference type="SAM" id="Phobius"/>
    </source>
</evidence>
<feature type="region of interest" description="Disordered" evidence="1">
    <location>
        <begin position="90"/>
        <end position="153"/>
    </location>
</feature>
<feature type="domain" description="Chitin-binding type-2" evidence="3">
    <location>
        <begin position="32"/>
        <end position="88"/>
    </location>
</feature>
<dbReference type="InterPro" id="IPR036508">
    <property type="entry name" value="Chitin-bd_dom_sf"/>
</dbReference>
<dbReference type="EMBL" id="CAJOBJ010252572">
    <property type="protein sequence ID" value="CAF5096935.1"/>
    <property type="molecule type" value="Genomic_DNA"/>
</dbReference>
<evidence type="ECO:0000256" key="1">
    <source>
        <dbReference type="SAM" id="MobiDB-lite"/>
    </source>
</evidence>
<dbReference type="Proteomes" id="UP000681720">
    <property type="component" value="Unassembled WGS sequence"/>
</dbReference>
<accession>A0A8S3F1U3</accession>
<dbReference type="Pfam" id="PF01607">
    <property type="entry name" value="CBM_14"/>
    <property type="match status" value="1"/>
</dbReference>